<dbReference type="PROSITE" id="PS50157">
    <property type="entry name" value="ZINC_FINGER_C2H2_2"/>
    <property type="match status" value="1"/>
</dbReference>
<keyword evidence="1" id="KW-0479">Metal-binding</keyword>
<gene>
    <name evidence="4" type="ORF">SSLN_LOCUS16472</name>
</gene>
<name>A0A183TJ25_SCHSO</name>
<feature type="region of interest" description="Disordered" evidence="2">
    <location>
        <begin position="14"/>
        <end position="35"/>
    </location>
</feature>
<reference evidence="4 5" key="2">
    <citation type="submission" date="2018-11" db="EMBL/GenBank/DDBJ databases">
        <authorList>
            <consortium name="Pathogen Informatics"/>
        </authorList>
    </citation>
    <scope>NUCLEOTIDE SEQUENCE [LARGE SCALE GENOMIC DNA]</scope>
    <source>
        <strain evidence="4 5">NST_G2</strain>
    </source>
</reference>
<dbReference type="EMBL" id="UYSU01041128">
    <property type="protein sequence ID" value="VDM02858.1"/>
    <property type="molecule type" value="Genomic_DNA"/>
</dbReference>
<proteinExistence type="predicted"/>
<dbReference type="Gene3D" id="3.30.160.60">
    <property type="entry name" value="Classic Zinc Finger"/>
    <property type="match status" value="1"/>
</dbReference>
<dbReference type="InterPro" id="IPR036236">
    <property type="entry name" value="Znf_C2H2_sf"/>
</dbReference>
<dbReference type="GO" id="GO:0008270">
    <property type="term" value="F:zinc ion binding"/>
    <property type="evidence" value="ECO:0007669"/>
    <property type="project" value="UniProtKB-KW"/>
</dbReference>
<evidence type="ECO:0000313" key="5">
    <source>
        <dbReference type="Proteomes" id="UP000275846"/>
    </source>
</evidence>
<feature type="domain" description="C2H2-type" evidence="3">
    <location>
        <begin position="60"/>
        <end position="87"/>
    </location>
</feature>
<dbReference type="InterPro" id="IPR013087">
    <property type="entry name" value="Znf_C2H2_type"/>
</dbReference>
<evidence type="ECO:0000259" key="3">
    <source>
        <dbReference type="PROSITE" id="PS50157"/>
    </source>
</evidence>
<dbReference type="SUPFAM" id="SSF57667">
    <property type="entry name" value="beta-beta-alpha zinc fingers"/>
    <property type="match status" value="1"/>
</dbReference>
<keyword evidence="1" id="KW-0862">Zinc</keyword>
<reference evidence="6" key="1">
    <citation type="submission" date="2016-06" db="UniProtKB">
        <authorList>
            <consortium name="WormBaseParasite"/>
        </authorList>
    </citation>
    <scope>IDENTIFICATION</scope>
</reference>
<keyword evidence="1" id="KW-0863">Zinc-finger</keyword>
<evidence type="ECO:0000256" key="2">
    <source>
        <dbReference type="SAM" id="MobiDB-lite"/>
    </source>
</evidence>
<dbReference type="OrthoDB" id="6077919at2759"/>
<sequence length="174" mass="18229">MVGFDVCTVENGSWPSGSASGDHSHRGSPLGSTASLPYQLSQSEVHKLLKSMPLEEPKRVACSVCKRRFKNQSALNGHMRLHGGYGPPAGGEGVGGVADVTPLRVTSASSISTGQVSPTPSKLKDQISVRANVISSNTSAPPSTMFIKVNLVHRASAAWADACSWSFNFGPHAD</sequence>
<organism evidence="6">
    <name type="scientific">Schistocephalus solidus</name>
    <name type="common">Tapeworm</name>
    <dbReference type="NCBI Taxonomy" id="70667"/>
    <lineage>
        <taxon>Eukaryota</taxon>
        <taxon>Metazoa</taxon>
        <taxon>Spiralia</taxon>
        <taxon>Lophotrochozoa</taxon>
        <taxon>Platyhelminthes</taxon>
        <taxon>Cestoda</taxon>
        <taxon>Eucestoda</taxon>
        <taxon>Diphyllobothriidea</taxon>
        <taxon>Diphyllobothriidae</taxon>
        <taxon>Schistocephalus</taxon>
    </lineage>
</organism>
<dbReference type="Proteomes" id="UP000275846">
    <property type="component" value="Unassembled WGS sequence"/>
</dbReference>
<protein>
    <submittedName>
        <fullName evidence="6">C2H2-type domain-containing protein</fullName>
    </submittedName>
</protein>
<dbReference type="AlphaFoldDB" id="A0A183TJ25"/>
<evidence type="ECO:0000313" key="4">
    <source>
        <dbReference type="EMBL" id="VDM02858.1"/>
    </source>
</evidence>
<dbReference type="STRING" id="70667.A0A183TJ25"/>
<evidence type="ECO:0000256" key="1">
    <source>
        <dbReference type="PROSITE-ProRule" id="PRU00042"/>
    </source>
</evidence>
<dbReference type="PROSITE" id="PS00028">
    <property type="entry name" value="ZINC_FINGER_C2H2_1"/>
    <property type="match status" value="1"/>
</dbReference>
<accession>A0A183TJ25</accession>
<dbReference type="SMART" id="SM00355">
    <property type="entry name" value="ZnF_C2H2"/>
    <property type="match status" value="1"/>
</dbReference>
<keyword evidence="5" id="KW-1185">Reference proteome</keyword>
<evidence type="ECO:0000313" key="6">
    <source>
        <dbReference type="WBParaSite" id="SSLN_0001710101-mRNA-1"/>
    </source>
</evidence>
<dbReference type="WBParaSite" id="SSLN_0001710101-mRNA-1">
    <property type="protein sequence ID" value="SSLN_0001710101-mRNA-1"/>
    <property type="gene ID" value="SSLN_0001710101"/>
</dbReference>